<dbReference type="Pfam" id="PF14143">
    <property type="entry name" value="YrhC"/>
    <property type="match status" value="1"/>
</dbReference>
<dbReference type="InterPro" id="IPR025418">
    <property type="entry name" value="YrhC-like"/>
</dbReference>
<evidence type="ECO:0000313" key="2">
    <source>
        <dbReference type="EMBL" id="MFE8703255.1"/>
    </source>
</evidence>
<evidence type="ECO:0000313" key="3">
    <source>
        <dbReference type="Proteomes" id="UP001601059"/>
    </source>
</evidence>
<comment type="caution">
    <text evidence="2">The sequence shown here is derived from an EMBL/GenBank/DDBJ whole genome shotgun (WGS) entry which is preliminary data.</text>
</comment>
<sequence>MNAKELYEKMVDYKRFAMVLLAVGAFFYLGVIIPSEKPMMDLYMMICASTLLLSGSILFFNFSKQMRKKLMEMEEGEEYLMKK</sequence>
<accession>A0ABW6KG69</accession>
<dbReference type="EMBL" id="JBIACK010000014">
    <property type="protein sequence ID" value="MFE8703255.1"/>
    <property type="molecule type" value="Genomic_DNA"/>
</dbReference>
<dbReference type="RefSeq" id="WP_389363628.1">
    <property type="nucleotide sequence ID" value="NZ_JBIACK010000014.1"/>
</dbReference>
<protein>
    <submittedName>
        <fullName evidence="2">YrhC family protein</fullName>
    </submittedName>
</protein>
<proteinExistence type="predicted"/>
<keyword evidence="1" id="KW-0472">Membrane</keyword>
<name>A0ABW6KG69_9BACI</name>
<dbReference type="Proteomes" id="UP001601059">
    <property type="component" value="Unassembled WGS sequence"/>
</dbReference>
<feature type="transmembrane region" description="Helical" evidence="1">
    <location>
        <begin position="42"/>
        <end position="62"/>
    </location>
</feature>
<organism evidence="2 3">
    <name type="scientific">Cytobacillus spartinae</name>
    <dbReference type="NCBI Taxonomy" id="3299023"/>
    <lineage>
        <taxon>Bacteria</taxon>
        <taxon>Bacillati</taxon>
        <taxon>Bacillota</taxon>
        <taxon>Bacilli</taxon>
        <taxon>Bacillales</taxon>
        <taxon>Bacillaceae</taxon>
        <taxon>Cytobacillus</taxon>
    </lineage>
</organism>
<feature type="transmembrane region" description="Helical" evidence="1">
    <location>
        <begin position="16"/>
        <end position="36"/>
    </location>
</feature>
<keyword evidence="1" id="KW-0812">Transmembrane</keyword>
<reference evidence="2 3" key="1">
    <citation type="submission" date="2024-08" db="EMBL/GenBank/DDBJ databases">
        <title>Two novel Cytobacillus novel species.</title>
        <authorList>
            <person name="Liu G."/>
        </authorList>
    </citation>
    <scope>NUCLEOTIDE SEQUENCE [LARGE SCALE GENOMIC DNA]</scope>
    <source>
        <strain evidence="2 3">FJAT-54145</strain>
    </source>
</reference>
<keyword evidence="1" id="KW-1133">Transmembrane helix</keyword>
<gene>
    <name evidence="2" type="ORF">ACFYKX_21990</name>
</gene>
<keyword evidence="3" id="KW-1185">Reference proteome</keyword>
<evidence type="ECO:0000256" key="1">
    <source>
        <dbReference type="SAM" id="Phobius"/>
    </source>
</evidence>